<organism evidence="2 3">
    <name type="scientific">Roseivivax halodurans JCM 10272</name>
    <dbReference type="NCBI Taxonomy" id="1449350"/>
    <lineage>
        <taxon>Bacteria</taxon>
        <taxon>Pseudomonadati</taxon>
        <taxon>Pseudomonadota</taxon>
        <taxon>Alphaproteobacteria</taxon>
        <taxon>Rhodobacterales</taxon>
        <taxon>Roseobacteraceae</taxon>
        <taxon>Roseivivax</taxon>
    </lineage>
</organism>
<evidence type="ECO:0000313" key="3">
    <source>
        <dbReference type="Proteomes" id="UP000022447"/>
    </source>
</evidence>
<dbReference type="InterPro" id="IPR038158">
    <property type="entry name" value="H-NOX_domain_sf"/>
</dbReference>
<keyword evidence="3" id="KW-1185">Reference proteome</keyword>
<dbReference type="Pfam" id="PF07700">
    <property type="entry name" value="HNOB"/>
    <property type="match status" value="1"/>
</dbReference>
<dbReference type="PANTHER" id="PTHR45655:SF13">
    <property type="entry name" value="SOLUBLE GUANYLATE CYCLASE GCY-32-RELATED"/>
    <property type="match status" value="1"/>
</dbReference>
<feature type="domain" description="Heme NO-binding" evidence="1">
    <location>
        <begin position="2"/>
        <end position="156"/>
    </location>
</feature>
<dbReference type="AlphaFoldDB" id="X7EFA0"/>
<sequence length="200" mass="22366">MHGLINRTLQVFIVDTYGAACWAVVVRRAEVAPPEFEALLRYDAELTDRLMEAIATELGRPIDAVLEDVGTYLVSHPNAQAIRRLLRFCGTDFVDFLYSLEDLPDRARLVLLDVHLPEIDVTEEREDRFVIRCRGDLPWFSHLLAGLVRAMADDYGVLAVLEHARVAGGGSLHVSIIQSDYAEERDFVLGSLGRGGRCTQ</sequence>
<evidence type="ECO:0000259" key="1">
    <source>
        <dbReference type="Pfam" id="PF07700"/>
    </source>
</evidence>
<dbReference type="GO" id="GO:0020037">
    <property type="term" value="F:heme binding"/>
    <property type="evidence" value="ECO:0007669"/>
    <property type="project" value="InterPro"/>
</dbReference>
<dbReference type="Gene3D" id="3.90.1520.10">
    <property type="entry name" value="H-NOX domain"/>
    <property type="match status" value="1"/>
</dbReference>
<dbReference type="InterPro" id="IPR024096">
    <property type="entry name" value="NO_sig/Golgi_transp_ligand-bd"/>
</dbReference>
<accession>X7EFA0</accession>
<comment type="caution">
    <text evidence="2">The sequence shown here is derived from an EMBL/GenBank/DDBJ whole genome shotgun (WGS) entry which is preliminary data.</text>
</comment>
<reference evidence="2 3" key="1">
    <citation type="submission" date="2014-01" db="EMBL/GenBank/DDBJ databases">
        <title>Roseivivax halodurans JCM 10272 Genome Sequencing.</title>
        <authorList>
            <person name="Lai Q."/>
            <person name="Li G."/>
            <person name="Shao Z."/>
        </authorList>
    </citation>
    <scope>NUCLEOTIDE SEQUENCE [LARGE SCALE GENOMIC DNA]</scope>
    <source>
        <strain evidence="2 3">JCM 10272</strain>
    </source>
</reference>
<dbReference type="SUPFAM" id="SSF111126">
    <property type="entry name" value="Ligand-binding domain in the NO signalling and Golgi transport"/>
    <property type="match status" value="1"/>
</dbReference>
<dbReference type="PATRIC" id="fig|1449350.3.peg.1955"/>
<name>X7EFA0_9RHOB</name>
<dbReference type="PANTHER" id="PTHR45655">
    <property type="entry name" value="GUANYLATE CYCLASE SOLUBLE SUBUNIT BETA-2"/>
    <property type="match status" value="1"/>
</dbReference>
<dbReference type="OrthoDB" id="981203at2"/>
<dbReference type="InterPro" id="IPR011644">
    <property type="entry name" value="Heme_NO-bd"/>
</dbReference>
<dbReference type="STRING" id="1449350.OCH239_20625"/>
<protein>
    <submittedName>
        <fullName evidence="2">Heme NO binding domain-containing protein</fullName>
    </submittedName>
</protein>
<gene>
    <name evidence="2" type="ORF">OCH239_20625</name>
</gene>
<dbReference type="RefSeq" id="WP_037261602.1">
    <property type="nucleotide sequence ID" value="NZ_JALZ01000008.1"/>
</dbReference>
<evidence type="ECO:0000313" key="2">
    <source>
        <dbReference type="EMBL" id="ETX14764.1"/>
    </source>
</evidence>
<dbReference type="Proteomes" id="UP000022447">
    <property type="component" value="Unassembled WGS sequence"/>
</dbReference>
<dbReference type="eggNOG" id="COG1060">
    <property type="taxonomic scope" value="Bacteria"/>
</dbReference>
<dbReference type="EMBL" id="JALZ01000008">
    <property type="protein sequence ID" value="ETX14764.1"/>
    <property type="molecule type" value="Genomic_DNA"/>
</dbReference>
<proteinExistence type="predicted"/>